<feature type="domain" description="Methyltransferase FkbM" evidence="1">
    <location>
        <begin position="43"/>
        <end position="183"/>
    </location>
</feature>
<dbReference type="NCBIfam" id="TIGR01444">
    <property type="entry name" value="fkbM_fam"/>
    <property type="match status" value="1"/>
</dbReference>
<dbReference type="Gene3D" id="3.40.50.150">
    <property type="entry name" value="Vaccinia Virus protein VP39"/>
    <property type="match status" value="1"/>
</dbReference>
<protein>
    <recommendedName>
        <fullName evidence="1">Methyltransferase FkbM domain-containing protein</fullName>
    </recommendedName>
</protein>
<evidence type="ECO:0000313" key="2">
    <source>
        <dbReference type="EMBL" id="QHS92163.1"/>
    </source>
</evidence>
<dbReference type="InterPro" id="IPR052514">
    <property type="entry name" value="SAM-dependent_MTase"/>
</dbReference>
<sequence length="263" mass="29651">MEEAVEYYITHKHEFEGEGGHEQLLSRLITYAPILSVPTLGIDVGANIGGEFEGIRALLTETRSRLVAVEPNPLNIEILEEKRSAYPFDLYAAALSDKKGILPFYTYKGMPENKGGYKLGGLRAGGKKITDVTVTTLDSLLEDYPEYIVKYLKIDTEGNDTLVLRGAQKNLHKIHYILFEASDCLKDSRGPGEAEPLRVCVEMLDAAGFDVYKIGTRRILKINGTMWDRTYDLLAFWSNCFALRKEDTLLTKFVDENGYYETE</sequence>
<evidence type="ECO:0000259" key="1">
    <source>
        <dbReference type="Pfam" id="PF05050"/>
    </source>
</evidence>
<organism evidence="2">
    <name type="scientific">viral metagenome</name>
    <dbReference type="NCBI Taxonomy" id="1070528"/>
    <lineage>
        <taxon>unclassified sequences</taxon>
        <taxon>metagenomes</taxon>
        <taxon>organismal metagenomes</taxon>
    </lineage>
</organism>
<accession>A0A6C0BLI3</accession>
<dbReference type="PANTHER" id="PTHR34203">
    <property type="entry name" value="METHYLTRANSFERASE, FKBM FAMILY PROTEIN"/>
    <property type="match status" value="1"/>
</dbReference>
<dbReference type="PANTHER" id="PTHR34203:SF15">
    <property type="entry name" value="SLL1173 PROTEIN"/>
    <property type="match status" value="1"/>
</dbReference>
<dbReference type="InterPro" id="IPR006342">
    <property type="entry name" value="FkbM_mtfrase"/>
</dbReference>
<dbReference type="SUPFAM" id="SSF53335">
    <property type="entry name" value="S-adenosyl-L-methionine-dependent methyltransferases"/>
    <property type="match status" value="1"/>
</dbReference>
<dbReference type="EMBL" id="MN739170">
    <property type="protein sequence ID" value="QHS92163.1"/>
    <property type="molecule type" value="Genomic_DNA"/>
</dbReference>
<reference evidence="2" key="1">
    <citation type="journal article" date="2020" name="Nature">
        <title>Giant virus diversity and host interactions through global metagenomics.</title>
        <authorList>
            <person name="Schulz F."/>
            <person name="Roux S."/>
            <person name="Paez-Espino D."/>
            <person name="Jungbluth S."/>
            <person name="Walsh D.A."/>
            <person name="Denef V.J."/>
            <person name="McMahon K.D."/>
            <person name="Konstantinidis K.T."/>
            <person name="Eloe-Fadrosh E.A."/>
            <person name="Kyrpides N.C."/>
            <person name="Woyke T."/>
        </authorList>
    </citation>
    <scope>NUCLEOTIDE SEQUENCE</scope>
    <source>
        <strain evidence="2">GVMAG-M-3300013285-6</strain>
    </source>
</reference>
<dbReference type="InterPro" id="IPR029063">
    <property type="entry name" value="SAM-dependent_MTases_sf"/>
</dbReference>
<name>A0A6C0BLI3_9ZZZZ</name>
<proteinExistence type="predicted"/>
<dbReference type="AlphaFoldDB" id="A0A6C0BLI3"/>
<dbReference type="Pfam" id="PF05050">
    <property type="entry name" value="Methyltransf_21"/>
    <property type="match status" value="1"/>
</dbReference>